<sequence length="128" mass="14355">MKLRRRPHIIAPADITKGAQAESAFRKWLDAAVLPHIYVEQSPLTVPEPLREQIKRPDYIVGIPGVGMVAFDVKAKTIYPEGLIFDLDEVPAVRRSKVLTLCMPIERALLVSMDEPFYSAFVRAVALN</sequence>
<gene>
    <name evidence="1" type="ORF">B2M20_02340</name>
</gene>
<dbReference type="STRING" id="29421.B2M20_02340"/>
<evidence type="ECO:0008006" key="3">
    <source>
        <dbReference type="Google" id="ProtNLM"/>
    </source>
</evidence>
<comment type="caution">
    <text evidence="1">The sequence shown here is derived from an EMBL/GenBank/DDBJ whole genome shotgun (WGS) entry which is preliminary data.</text>
</comment>
<accession>A0A1V4I2F5</accession>
<dbReference type="EMBL" id="MWPQ01000005">
    <property type="protein sequence ID" value="OPH84406.1"/>
    <property type="molecule type" value="Genomic_DNA"/>
</dbReference>
<evidence type="ECO:0000313" key="2">
    <source>
        <dbReference type="Proteomes" id="UP000189940"/>
    </source>
</evidence>
<evidence type="ECO:0000313" key="1">
    <source>
        <dbReference type="EMBL" id="OPH84406.1"/>
    </source>
</evidence>
<organism evidence="1 2">
    <name type="scientific">Nitrobacter vulgaris</name>
    <dbReference type="NCBI Taxonomy" id="29421"/>
    <lineage>
        <taxon>Bacteria</taxon>
        <taxon>Pseudomonadati</taxon>
        <taxon>Pseudomonadota</taxon>
        <taxon>Alphaproteobacteria</taxon>
        <taxon>Hyphomicrobiales</taxon>
        <taxon>Nitrobacteraceae</taxon>
        <taxon>Nitrobacter</taxon>
    </lineage>
</organism>
<dbReference type="Proteomes" id="UP000189940">
    <property type="component" value="Unassembled WGS sequence"/>
</dbReference>
<proteinExistence type="predicted"/>
<dbReference type="AlphaFoldDB" id="A0A1V4I2F5"/>
<reference evidence="1 2" key="1">
    <citation type="submission" date="2017-02" db="EMBL/GenBank/DDBJ databases">
        <title>Genome sequence of the nitrite-oxidizing bacterium Nitrobacter vulgaris strain Ab1.</title>
        <authorList>
            <person name="Mellbye B.L."/>
            <person name="Davis E.W."/>
            <person name="Spieck E."/>
            <person name="Chang J.H."/>
            <person name="Bottomley P.J."/>
            <person name="Sayavedra-Soto L.A."/>
        </authorList>
    </citation>
    <scope>NUCLEOTIDE SEQUENCE [LARGE SCALE GENOMIC DNA]</scope>
    <source>
        <strain evidence="1 2">Ab1</strain>
    </source>
</reference>
<protein>
    <recommendedName>
        <fullName evidence="3">NERD domain-containing protein</fullName>
    </recommendedName>
</protein>
<dbReference type="OrthoDB" id="7917257at2"/>
<keyword evidence="2" id="KW-1185">Reference proteome</keyword>
<name>A0A1V4I2F5_NITVU</name>